<proteinExistence type="predicted"/>
<accession>A0ABX5XWX4</accession>
<protein>
    <submittedName>
        <fullName evidence="1">Uncharacterized protein</fullName>
    </submittedName>
</protein>
<keyword evidence="2" id="KW-1185">Reference proteome</keyword>
<name>A0ABX5XWX4_9BACT</name>
<dbReference type="Proteomes" id="UP000318081">
    <property type="component" value="Chromosome"/>
</dbReference>
<evidence type="ECO:0000313" key="1">
    <source>
        <dbReference type="EMBL" id="QDV86057.1"/>
    </source>
</evidence>
<sequence>MATYNAAANTWPQLVENAFGHAAELLQRMIGLVSVPGVQFNAYRENTTTGEKHPLAIEERAAIIRRDWSLARAVFGQCSFDFDRLAPLIEFARVELPPIETPPHWFHTGAERCERDGRQFATSWDALRDAFESLEYWGYSLPAHFAAAVAVSRKTESEREADELGTLKSWEALSRSPSPFPVVIQQAIANRLRGERVLILNKLAGGIDRLIPPPPCDIFDAVATEIPTEWDEIDRATCKLTEERIGEFEKLDRNCVAMFGRTFDQLKELRKRRAGGRTSPDKTLGIDGAGQIWRKRTVTAKTLFYVRDTITPPADDAD</sequence>
<gene>
    <name evidence="1" type="ORF">TBK1r_50750</name>
</gene>
<dbReference type="EMBL" id="CP036432">
    <property type="protein sequence ID" value="QDV86057.1"/>
    <property type="molecule type" value="Genomic_DNA"/>
</dbReference>
<organism evidence="1 2">
    <name type="scientific">Stieleria magnilauensis</name>
    <dbReference type="NCBI Taxonomy" id="2527963"/>
    <lineage>
        <taxon>Bacteria</taxon>
        <taxon>Pseudomonadati</taxon>
        <taxon>Planctomycetota</taxon>
        <taxon>Planctomycetia</taxon>
        <taxon>Pirellulales</taxon>
        <taxon>Pirellulaceae</taxon>
        <taxon>Stieleria</taxon>
    </lineage>
</organism>
<evidence type="ECO:0000313" key="2">
    <source>
        <dbReference type="Proteomes" id="UP000318081"/>
    </source>
</evidence>
<reference evidence="1 2" key="1">
    <citation type="submission" date="2019-02" db="EMBL/GenBank/DDBJ databases">
        <title>Deep-cultivation of Planctomycetes and their phenomic and genomic characterization uncovers novel biology.</title>
        <authorList>
            <person name="Wiegand S."/>
            <person name="Jogler M."/>
            <person name="Boedeker C."/>
            <person name="Pinto D."/>
            <person name="Vollmers J."/>
            <person name="Rivas-Marin E."/>
            <person name="Kohn T."/>
            <person name="Peeters S.H."/>
            <person name="Heuer A."/>
            <person name="Rast P."/>
            <person name="Oberbeckmann S."/>
            <person name="Bunk B."/>
            <person name="Jeske O."/>
            <person name="Meyerdierks A."/>
            <person name="Storesund J.E."/>
            <person name="Kallscheuer N."/>
            <person name="Luecker S."/>
            <person name="Lage O.M."/>
            <person name="Pohl T."/>
            <person name="Merkel B.J."/>
            <person name="Hornburger P."/>
            <person name="Mueller R.-W."/>
            <person name="Bruemmer F."/>
            <person name="Labrenz M."/>
            <person name="Spormann A.M."/>
            <person name="Op den Camp H."/>
            <person name="Overmann J."/>
            <person name="Amann R."/>
            <person name="Jetten M.S.M."/>
            <person name="Mascher T."/>
            <person name="Medema M.H."/>
            <person name="Devos D.P."/>
            <person name="Kaster A.-K."/>
            <person name="Ovreas L."/>
            <person name="Rohde M."/>
            <person name="Galperin M.Y."/>
            <person name="Jogler C."/>
        </authorList>
    </citation>
    <scope>NUCLEOTIDE SEQUENCE [LARGE SCALE GENOMIC DNA]</scope>
    <source>
        <strain evidence="1 2">TBK1r</strain>
    </source>
</reference>